<reference evidence="1" key="1">
    <citation type="journal article" date="2023" name="Mol. Ecol. Resour.">
        <title>Chromosome-level genome assembly of a triploid poplar Populus alba 'Berolinensis'.</title>
        <authorList>
            <person name="Chen S."/>
            <person name="Yu Y."/>
            <person name="Wang X."/>
            <person name="Wang S."/>
            <person name="Zhang T."/>
            <person name="Zhou Y."/>
            <person name="He R."/>
            <person name="Meng N."/>
            <person name="Wang Y."/>
            <person name="Liu W."/>
            <person name="Liu Z."/>
            <person name="Liu J."/>
            <person name="Guo Q."/>
            <person name="Huang H."/>
            <person name="Sederoff R.R."/>
            <person name="Wang G."/>
            <person name="Qu G."/>
            <person name="Chen S."/>
        </authorList>
    </citation>
    <scope>NUCLEOTIDE SEQUENCE</scope>
    <source>
        <strain evidence="1">SC-2020</strain>
    </source>
</reference>
<name>A0AAD6QU83_9ROSI</name>
<proteinExistence type="predicted"/>
<organism evidence="1 2">
    <name type="scientific">Populus alba x Populus x berolinensis</name>
    <dbReference type="NCBI Taxonomy" id="444605"/>
    <lineage>
        <taxon>Eukaryota</taxon>
        <taxon>Viridiplantae</taxon>
        <taxon>Streptophyta</taxon>
        <taxon>Embryophyta</taxon>
        <taxon>Tracheophyta</taxon>
        <taxon>Spermatophyta</taxon>
        <taxon>Magnoliopsida</taxon>
        <taxon>eudicotyledons</taxon>
        <taxon>Gunneridae</taxon>
        <taxon>Pentapetalae</taxon>
        <taxon>rosids</taxon>
        <taxon>fabids</taxon>
        <taxon>Malpighiales</taxon>
        <taxon>Salicaceae</taxon>
        <taxon>Saliceae</taxon>
        <taxon>Populus</taxon>
    </lineage>
</organism>
<accession>A0AAD6QU83</accession>
<gene>
    <name evidence="1" type="ORF">NC653_013283</name>
</gene>
<evidence type="ECO:0000313" key="1">
    <source>
        <dbReference type="EMBL" id="KAJ6996628.1"/>
    </source>
</evidence>
<sequence length="171" mass="19358">MHVASNRDRRPSSSYPLLACGSLNSGIHGDTSSSIFRPSVTVALAPDLRGYGDTDAPESASQYTEPDRVRAFGQLERCHSWLDTRKTINPTWRFLKSIYRWRINYACRFQKPGYLMATNGLEVKIQVPVKFIIGDQDIKLPPSRAEGIHTQRRVQEKMCPVFGRSVCDGRK</sequence>
<dbReference type="Proteomes" id="UP001164929">
    <property type="component" value="Chromosome 5"/>
</dbReference>
<dbReference type="SUPFAM" id="SSF53474">
    <property type="entry name" value="alpha/beta-Hydrolases"/>
    <property type="match status" value="1"/>
</dbReference>
<dbReference type="AlphaFoldDB" id="A0AAD6QU83"/>
<protein>
    <submittedName>
        <fullName evidence="1">Uncharacterized protein</fullName>
    </submittedName>
</protein>
<keyword evidence="2" id="KW-1185">Reference proteome</keyword>
<dbReference type="InterPro" id="IPR029058">
    <property type="entry name" value="AB_hydrolase_fold"/>
</dbReference>
<dbReference type="EMBL" id="JAQIZT010000005">
    <property type="protein sequence ID" value="KAJ6996628.1"/>
    <property type="molecule type" value="Genomic_DNA"/>
</dbReference>
<evidence type="ECO:0000313" key="2">
    <source>
        <dbReference type="Proteomes" id="UP001164929"/>
    </source>
</evidence>
<comment type="caution">
    <text evidence="1">The sequence shown here is derived from an EMBL/GenBank/DDBJ whole genome shotgun (WGS) entry which is preliminary data.</text>
</comment>